<dbReference type="AlphaFoldDB" id="A0A382NPK0"/>
<protein>
    <recommendedName>
        <fullName evidence="2">Peptidase M41 domain-containing protein</fullName>
    </recommendedName>
</protein>
<gene>
    <name evidence="1" type="ORF">METZ01_LOCUS315983</name>
</gene>
<dbReference type="Gene3D" id="1.20.58.760">
    <property type="entry name" value="Peptidase M41"/>
    <property type="match status" value="1"/>
</dbReference>
<dbReference type="InterPro" id="IPR037219">
    <property type="entry name" value="Peptidase_M41-like"/>
</dbReference>
<evidence type="ECO:0000313" key="1">
    <source>
        <dbReference type="EMBL" id="SVC63129.1"/>
    </source>
</evidence>
<feature type="non-terminal residue" evidence="1">
    <location>
        <position position="1"/>
    </location>
</feature>
<sequence>VRNTCLGFFDKFRIPRSLRPDNWLLAEREARDELRRERWPWPNIDRPAVQRKQEETAFHEAGHAVVARYFGMKVDQLSIRFQFEGSWRGPYVKCGSVRISRDSALWTRVFLTEREAALADGNPDSPCRAPFVLGPRDLFDDEASLCAELHVTVAGVAAARKKGHCSNSYGDSSNFRRLVSCCYGGPNGFVPGSSIVLLRRRYLSSCHEILSNKPGLWGWINVVAKAALRSEHGVLTGEEIESLRPS</sequence>
<dbReference type="GO" id="GO:0004176">
    <property type="term" value="F:ATP-dependent peptidase activity"/>
    <property type="evidence" value="ECO:0007669"/>
    <property type="project" value="InterPro"/>
</dbReference>
<accession>A0A382NPK0</accession>
<proteinExistence type="predicted"/>
<feature type="non-terminal residue" evidence="1">
    <location>
        <position position="246"/>
    </location>
</feature>
<dbReference type="EMBL" id="UINC01101920">
    <property type="protein sequence ID" value="SVC63129.1"/>
    <property type="molecule type" value="Genomic_DNA"/>
</dbReference>
<dbReference type="GO" id="GO:0004222">
    <property type="term" value="F:metalloendopeptidase activity"/>
    <property type="evidence" value="ECO:0007669"/>
    <property type="project" value="InterPro"/>
</dbReference>
<reference evidence="1" key="1">
    <citation type="submission" date="2018-05" db="EMBL/GenBank/DDBJ databases">
        <authorList>
            <person name="Lanie J.A."/>
            <person name="Ng W.-L."/>
            <person name="Kazmierczak K.M."/>
            <person name="Andrzejewski T.M."/>
            <person name="Davidsen T.M."/>
            <person name="Wayne K.J."/>
            <person name="Tettelin H."/>
            <person name="Glass J.I."/>
            <person name="Rusch D."/>
            <person name="Podicherti R."/>
            <person name="Tsui H.-C.T."/>
            <person name="Winkler M.E."/>
        </authorList>
    </citation>
    <scope>NUCLEOTIDE SEQUENCE</scope>
</reference>
<name>A0A382NPK0_9ZZZZ</name>
<evidence type="ECO:0008006" key="2">
    <source>
        <dbReference type="Google" id="ProtNLM"/>
    </source>
</evidence>
<organism evidence="1">
    <name type="scientific">marine metagenome</name>
    <dbReference type="NCBI Taxonomy" id="408172"/>
    <lineage>
        <taxon>unclassified sequences</taxon>
        <taxon>metagenomes</taxon>
        <taxon>ecological metagenomes</taxon>
    </lineage>
</organism>
<dbReference type="GO" id="GO:0006508">
    <property type="term" value="P:proteolysis"/>
    <property type="evidence" value="ECO:0007669"/>
    <property type="project" value="InterPro"/>
</dbReference>
<dbReference type="GO" id="GO:0005524">
    <property type="term" value="F:ATP binding"/>
    <property type="evidence" value="ECO:0007669"/>
    <property type="project" value="InterPro"/>
</dbReference>